<dbReference type="InterPro" id="IPR019734">
    <property type="entry name" value="TPR_rpt"/>
</dbReference>
<evidence type="ECO:0000313" key="6">
    <source>
        <dbReference type="EMBL" id="PNV73604.1"/>
    </source>
</evidence>
<dbReference type="InterPro" id="IPR036457">
    <property type="entry name" value="PPM-type-like_dom_sf"/>
</dbReference>
<feature type="transmembrane region" description="Helical" evidence="4">
    <location>
        <begin position="17"/>
        <end position="38"/>
    </location>
</feature>
<proteinExistence type="predicted"/>
<accession>A0ABX4YEZ4</accession>
<dbReference type="Pfam" id="PF13181">
    <property type="entry name" value="TPR_8"/>
    <property type="match status" value="1"/>
</dbReference>
<dbReference type="SMART" id="SM00304">
    <property type="entry name" value="HAMP"/>
    <property type="match status" value="1"/>
</dbReference>
<dbReference type="Proteomes" id="UP000094669">
    <property type="component" value="Unassembled WGS sequence"/>
</dbReference>
<dbReference type="SUPFAM" id="SSF48452">
    <property type="entry name" value="TPR-like"/>
    <property type="match status" value="2"/>
</dbReference>
<dbReference type="SMART" id="SM00028">
    <property type="entry name" value="TPR"/>
    <property type="match status" value="5"/>
</dbReference>
<dbReference type="InterPro" id="IPR013105">
    <property type="entry name" value="TPR_2"/>
</dbReference>
<dbReference type="InterPro" id="IPR011990">
    <property type="entry name" value="TPR-like_helical_dom_sf"/>
</dbReference>
<gene>
    <name evidence="6" type="ORF">BES34_016995</name>
</gene>
<organism evidence="6 7">
    <name type="scientific">Leptospira inadai serovar Lyme</name>
    <dbReference type="NCBI Taxonomy" id="293084"/>
    <lineage>
        <taxon>Bacteria</taxon>
        <taxon>Pseudomonadati</taxon>
        <taxon>Spirochaetota</taxon>
        <taxon>Spirochaetia</taxon>
        <taxon>Leptospirales</taxon>
        <taxon>Leptospiraceae</taxon>
        <taxon>Leptospira</taxon>
    </lineage>
</organism>
<keyword evidence="1" id="KW-0677">Repeat</keyword>
<dbReference type="InterPro" id="IPR003660">
    <property type="entry name" value="HAMP_dom"/>
</dbReference>
<comment type="caution">
    <text evidence="6">The sequence shown here is derived from an EMBL/GenBank/DDBJ whole genome shotgun (WGS) entry which is preliminary data.</text>
</comment>
<dbReference type="Gene3D" id="3.60.40.10">
    <property type="entry name" value="PPM-type phosphatase domain"/>
    <property type="match status" value="1"/>
</dbReference>
<dbReference type="Gene3D" id="1.25.40.10">
    <property type="entry name" value="Tetratricopeptide repeat domain"/>
    <property type="match status" value="2"/>
</dbReference>
<dbReference type="Pfam" id="PF07228">
    <property type="entry name" value="SpoIIE"/>
    <property type="match status" value="1"/>
</dbReference>
<keyword evidence="7" id="KW-1185">Reference proteome</keyword>
<feature type="repeat" description="TPR" evidence="3">
    <location>
        <begin position="660"/>
        <end position="693"/>
    </location>
</feature>
<keyword evidence="2 3" id="KW-0802">TPR repeat</keyword>
<keyword evidence="4" id="KW-1133">Transmembrane helix</keyword>
<dbReference type="PROSITE" id="PS50005">
    <property type="entry name" value="TPR"/>
    <property type="match status" value="2"/>
</dbReference>
<dbReference type="PROSITE" id="PS50885">
    <property type="entry name" value="HAMP"/>
    <property type="match status" value="1"/>
</dbReference>
<dbReference type="PANTHER" id="PTHR12558">
    <property type="entry name" value="CELL DIVISION CYCLE 16,23,27"/>
    <property type="match status" value="1"/>
</dbReference>
<evidence type="ECO:0000259" key="5">
    <source>
        <dbReference type="PROSITE" id="PS50885"/>
    </source>
</evidence>
<evidence type="ECO:0000256" key="2">
    <source>
        <dbReference type="ARBA" id="ARBA00022803"/>
    </source>
</evidence>
<sequence>MKYVFSILNNLKIRTKMIIFVSGIVLLCVLPLSIIVLYRNQAIVLEKTFEVCRNLANNIANLATEELLINETYDATRTSLLRLRESNISGLIDSYVINVDRKYVADLNEDKIGQDIPESEFQKISSIKELTLNEITVNEKTVLRFSYPIFINYQGQKMWVGVAIFEFDKDKVYEPVYAIRRSIISVASALFVLGIIIAILVAINFSKPIHTLSQGVKIIGEGDLNFQIAISGKDEIGTLASQFNRMTSQIRDFTQNLESMVHQRTDELNQTLEKVQALKVSQDADYYLTSVLLEPLQPNNNISKRVKTEFFIEQKKKFSFRRWNSQLGGDICITDRIWLDGREYTVFANGDAMGKSMQGAGGALVLGVVFNSAILRYKRSKNQKIFPETWLKERFLDLQNVFLSFDGCMYISVCMGLVDTQSGLLYYINAEHPWTVLYRDSEASFLETNLSLRKLGMPEQEDKFYIRLFQMLPGDIIIIGSDGRDDILISKSGEDDIINEDETKFLQHVANGKGNLYKIKEEVENSGTLIDDFSILRISYLEKLRDIPLIANDIPIEIRKVIRDSTQLFEDGKFEECITIIEELGDMMESYPDLLKIAGSIHYKNKEFDKALIFFEKYTAAIPGDNECIYWISNSLRLLGKFSEAADYGERLFLRDRSHFMNLLNLGDIYLKMKIYPRAKKIAHQALEVQPNHPDAELLNEKIIVGMKEDGFVEEIQMLDIANTKYVNLEDILTKADYLYHKKNYTEALESYEKANRIEGNNPWTLFRIANCHSLLNDLANAERFYLKSIENAPKNHHAHNNLGSIYYRNGNIFQAKEEWKKALEIKPDFKTAILNLSKIESLESNRLASEV</sequence>
<feature type="repeat" description="TPR" evidence="3">
    <location>
        <begin position="797"/>
        <end position="830"/>
    </location>
</feature>
<dbReference type="CDD" id="cd06225">
    <property type="entry name" value="HAMP"/>
    <property type="match status" value="1"/>
</dbReference>
<protein>
    <submittedName>
        <fullName evidence="6">SpoIIE-like protein phosphatase</fullName>
    </submittedName>
</protein>
<evidence type="ECO:0000313" key="7">
    <source>
        <dbReference type="Proteomes" id="UP000094669"/>
    </source>
</evidence>
<dbReference type="Pfam" id="PF07719">
    <property type="entry name" value="TPR_2"/>
    <property type="match status" value="1"/>
</dbReference>
<evidence type="ECO:0000256" key="3">
    <source>
        <dbReference type="PROSITE-ProRule" id="PRU00339"/>
    </source>
</evidence>
<dbReference type="InterPro" id="IPR001932">
    <property type="entry name" value="PPM-type_phosphatase-like_dom"/>
</dbReference>
<dbReference type="SUPFAM" id="SSF158472">
    <property type="entry name" value="HAMP domain-like"/>
    <property type="match status" value="1"/>
</dbReference>
<evidence type="ECO:0000256" key="4">
    <source>
        <dbReference type="SAM" id="Phobius"/>
    </source>
</evidence>
<keyword evidence="4" id="KW-0812">Transmembrane</keyword>
<dbReference type="PROSITE" id="PS50293">
    <property type="entry name" value="TPR_REGION"/>
    <property type="match status" value="1"/>
</dbReference>
<dbReference type="PANTHER" id="PTHR12558:SF13">
    <property type="entry name" value="CELL DIVISION CYCLE PROTEIN 27 HOMOLOG"/>
    <property type="match status" value="1"/>
</dbReference>
<reference evidence="6" key="1">
    <citation type="submission" date="2018-01" db="EMBL/GenBank/DDBJ databases">
        <title>Genomic characterization of Leptospira inadai serogroup Lyme isolated from captured rat in Brazil and comparative analysis with human reference strain.</title>
        <authorList>
            <person name="Moreno L.Z."/>
            <person name="Loureiro A.P."/>
            <person name="Miraglia F."/>
            <person name="Kremer F.S."/>
            <person name="Eslabao M.R."/>
            <person name="Dellagostin O.A."/>
            <person name="Lilenbaum W."/>
            <person name="Moreno A.M."/>
        </authorList>
    </citation>
    <scope>NUCLEOTIDE SEQUENCE [LARGE SCALE GENOMIC DNA]</scope>
    <source>
        <strain evidence="6">M34/99</strain>
    </source>
</reference>
<dbReference type="Pfam" id="PF00672">
    <property type="entry name" value="HAMP"/>
    <property type="match status" value="1"/>
</dbReference>
<evidence type="ECO:0000256" key="1">
    <source>
        <dbReference type="ARBA" id="ARBA00022737"/>
    </source>
</evidence>
<name>A0ABX4YEZ4_9LEPT</name>
<dbReference type="EMBL" id="MCRM02000022">
    <property type="protein sequence ID" value="PNV73604.1"/>
    <property type="molecule type" value="Genomic_DNA"/>
</dbReference>
<feature type="transmembrane region" description="Helical" evidence="4">
    <location>
        <begin position="183"/>
        <end position="205"/>
    </location>
</feature>
<keyword evidence="4" id="KW-0472">Membrane</keyword>
<dbReference type="Gene3D" id="6.10.340.10">
    <property type="match status" value="1"/>
</dbReference>
<feature type="domain" description="HAMP" evidence="5">
    <location>
        <begin position="203"/>
        <end position="255"/>
    </location>
</feature>